<reference evidence="10 11" key="1">
    <citation type="submission" date="2019-11" db="EMBL/GenBank/DDBJ databases">
        <authorList>
            <person name="Im W.T."/>
        </authorList>
    </citation>
    <scope>NUCLEOTIDE SEQUENCE [LARGE SCALE GENOMIC DNA]</scope>
    <source>
        <strain evidence="10 11">SB-02</strain>
    </source>
</reference>
<keyword evidence="8" id="KW-0812">Transmembrane</keyword>
<dbReference type="KEGG" id="fls:GLV81_07950"/>
<evidence type="ECO:0000259" key="9">
    <source>
        <dbReference type="PROSITE" id="PS50109"/>
    </source>
</evidence>
<dbReference type="Gene3D" id="1.25.40.10">
    <property type="entry name" value="Tetratricopeptide repeat domain"/>
    <property type="match status" value="1"/>
</dbReference>
<dbReference type="EMBL" id="CP046566">
    <property type="protein sequence ID" value="QGW28038.1"/>
    <property type="molecule type" value="Genomic_DNA"/>
</dbReference>
<evidence type="ECO:0000313" key="11">
    <source>
        <dbReference type="Proteomes" id="UP000426027"/>
    </source>
</evidence>
<dbReference type="AlphaFoldDB" id="A0A6I6GK90"/>
<accession>A0A6I6GK90</accession>
<dbReference type="Gene3D" id="3.30.450.20">
    <property type="entry name" value="PAS domain"/>
    <property type="match status" value="1"/>
</dbReference>
<keyword evidence="8" id="KW-1133">Transmembrane helix</keyword>
<dbReference type="PANTHER" id="PTHR41523:SF8">
    <property type="entry name" value="ETHYLENE RESPONSE SENSOR PROTEIN"/>
    <property type="match status" value="1"/>
</dbReference>
<sequence>MLLMLSQDLLAQHLLLERKIERIDSLMDKYASNGEQAKKEAAELYKQLTTKYNTAAFRGFKIDVMLQQAILYSLSGSHHQALQLSLEALDEAEKFKYPERIYRSCWVVAIMYENGRDYTMCRKYLDKAYRTYEANQLNEVYSTYCIRMSSYFMRVEQKDSAQYFAFRGLDSALKYQNKRDIRDAYLLLGTLLAKQDYKAAVRYKLLAADQFIQIEDYATAALQLTVASTTLLNQHQTEEALKYSDTALLLLQRMNVPVPPLVYQRRSEVFEQMRRMDSALYYYQLFHEGYVATESKQEAVRIKQISEEYQTEKKEAIIKNRERQILLISLLLAVISIAAVLLYRKNRRIRQQNNIIGEQLNELTKAVEHKKVLLSELQHRVKNNLQHVISILEIQKESVDFNNIEEVLRGNQNRIHSMALLHKKLRVTDTADEVDLQKYICELAALVKESYDISSKRITLEVNCNVEKCSIAKALPIGLIITELVSNSMKHAFKHIGIGIIEIELTKDDATGLTRFYYADNGEGFDFYKKSEKGLGQEIVMGLIDQLDGTVETNSQNGFELTIKFA</sequence>
<evidence type="ECO:0000256" key="6">
    <source>
        <dbReference type="ARBA" id="ARBA00022777"/>
    </source>
</evidence>
<organism evidence="10 11">
    <name type="scientific">Phnomibacter ginsenosidimutans</name>
    <dbReference type="NCBI Taxonomy" id="2676868"/>
    <lineage>
        <taxon>Bacteria</taxon>
        <taxon>Pseudomonadati</taxon>
        <taxon>Bacteroidota</taxon>
        <taxon>Chitinophagia</taxon>
        <taxon>Chitinophagales</taxon>
        <taxon>Chitinophagaceae</taxon>
        <taxon>Phnomibacter</taxon>
    </lineage>
</organism>
<keyword evidence="3" id="KW-0597">Phosphoprotein</keyword>
<evidence type="ECO:0000256" key="8">
    <source>
        <dbReference type="SAM" id="Phobius"/>
    </source>
</evidence>
<evidence type="ECO:0000256" key="2">
    <source>
        <dbReference type="ARBA" id="ARBA00012438"/>
    </source>
</evidence>
<evidence type="ECO:0000256" key="4">
    <source>
        <dbReference type="ARBA" id="ARBA00022679"/>
    </source>
</evidence>
<keyword evidence="11" id="KW-1185">Reference proteome</keyword>
<keyword evidence="7" id="KW-0067">ATP-binding</keyword>
<dbReference type="InterPro" id="IPR005467">
    <property type="entry name" value="His_kinase_dom"/>
</dbReference>
<keyword evidence="5" id="KW-0547">Nucleotide-binding</keyword>
<evidence type="ECO:0000256" key="1">
    <source>
        <dbReference type="ARBA" id="ARBA00000085"/>
    </source>
</evidence>
<dbReference type="GO" id="GO:0005524">
    <property type="term" value="F:ATP binding"/>
    <property type="evidence" value="ECO:0007669"/>
    <property type="project" value="UniProtKB-KW"/>
</dbReference>
<keyword evidence="4" id="KW-0808">Transferase</keyword>
<gene>
    <name evidence="10" type="ORF">GLV81_07950</name>
</gene>
<dbReference type="EC" id="2.7.13.3" evidence="2"/>
<keyword evidence="8" id="KW-0472">Membrane</keyword>
<dbReference type="SUPFAM" id="SSF55874">
    <property type="entry name" value="ATPase domain of HSP90 chaperone/DNA topoisomerase II/histidine kinase"/>
    <property type="match status" value="1"/>
</dbReference>
<dbReference type="PANTHER" id="PTHR41523">
    <property type="entry name" value="TWO-COMPONENT SYSTEM SENSOR PROTEIN"/>
    <property type="match status" value="1"/>
</dbReference>
<dbReference type="PROSITE" id="PS50109">
    <property type="entry name" value="HIS_KIN"/>
    <property type="match status" value="1"/>
</dbReference>
<evidence type="ECO:0000256" key="3">
    <source>
        <dbReference type="ARBA" id="ARBA00022553"/>
    </source>
</evidence>
<feature type="domain" description="Histidine kinase" evidence="9">
    <location>
        <begin position="376"/>
        <end position="566"/>
    </location>
</feature>
<name>A0A6I6GK90_9BACT</name>
<evidence type="ECO:0000256" key="5">
    <source>
        <dbReference type="ARBA" id="ARBA00022741"/>
    </source>
</evidence>
<proteinExistence type="predicted"/>
<dbReference type="InterPro" id="IPR036890">
    <property type="entry name" value="HATPase_C_sf"/>
</dbReference>
<dbReference type="Pfam" id="PF07568">
    <property type="entry name" value="HisKA_2"/>
    <property type="match status" value="1"/>
</dbReference>
<dbReference type="InterPro" id="IPR011495">
    <property type="entry name" value="Sig_transdc_His_kin_sub2_dim/P"/>
</dbReference>
<dbReference type="InterPro" id="IPR011990">
    <property type="entry name" value="TPR-like_helical_dom_sf"/>
</dbReference>
<comment type="catalytic activity">
    <reaction evidence="1">
        <text>ATP + protein L-histidine = ADP + protein N-phospho-L-histidine.</text>
        <dbReference type="EC" id="2.7.13.3"/>
    </reaction>
</comment>
<feature type="transmembrane region" description="Helical" evidence="8">
    <location>
        <begin position="325"/>
        <end position="343"/>
    </location>
</feature>
<dbReference type="Gene3D" id="3.30.565.10">
    <property type="entry name" value="Histidine kinase-like ATPase, C-terminal domain"/>
    <property type="match status" value="1"/>
</dbReference>
<protein>
    <recommendedName>
        <fullName evidence="2">histidine kinase</fullName>
        <ecNumber evidence="2">2.7.13.3</ecNumber>
    </recommendedName>
</protein>
<evidence type="ECO:0000313" key="10">
    <source>
        <dbReference type="EMBL" id="QGW28038.1"/>
    </source>
</evidence>
<dbReference type="SUPFAM" id="SSF48452">
    <property type="entry name" value="TPR-like"/>
    <property type="match status" value="2"/>
</dbReference>
<dbReference type="Proteomes" id="UP000426027">
    <property type="component" value="Chromosome"/>
</dbReference>
<evidence type="ECO:0000256" key="7">
    <source>
        <dbReference type="ARBA" id="ARBA00022840"/>
    </source>
</evidence>
<dbReference type="GO" id="GO:0004673">
    <property type="term" value="F:protein histidine kinase activity"/>
    <property type="evidence" value="ECO:0007669"/>
    <property type="project" value="UniProtKB-EC"/>
</dbReference>
<keyword evidence="6" id="KW-0418">Kinase</keyword>